<dbReference type="Gene3D" id="1.10.630.10">
    <property type="entry name" value="Cytochrome P450"/>
    <property type="match status" value="1"/>
</dbReference>
<keyword evidence="7" id="KW-0256">Endoplasmic reticulum</keyword>
<dbReference type="InterPro" id="IPR002402">
    <property type="entry name" value="Cyt_P450_E_grp-II"/>
</dbReference>
<keyword evidence="11" id="KW-0503">Monooxygenase</keyword>
<keyword evidence="6" id="KW-0479">Metal-binding</keyword>
<keyword evidence="12" id="KW-0472">Membrane</keyword>
<dbReference type="InterPro" id="IPR036396">
    <property type="entry name" value="Cyt_P450_sf"/>
</dbReference>
<dbReference type="PANTHER" id="PTHR24292:SF54">
    <property type="entry name" value="CYP9F3-RELATED"/>
    <property type="match status" value="1"/>
</dbReference>
<evidence type="ECO:0000256" key="3">
    <source>
        <dbReference type="ARBA" id="ARBA00004406"/>
    </source>
</evidence>
<comment type="subcellular location">
    <subcellularLocation>
        <location evidence="3">Endoplasmic reticulum membrane</location>
        <topology evidence="3">Peripheral membrane protein</topology>
    </subcellularLocation>
    <subcellularLocation>
        <location evidence="2">Microsome membrane</location>
        <topology evidence="2">Peripheral membrane protein</topology>
    </subcellularLocation>
</comment>
<keyword evidence="10" id="KW-0408">Iron</keyword>
<proteinExistence type="inferred from homology"/>
<dbReference type="PRINTS" id="PR00464">
    <property type="entry name" value="EP450II"/>
</dbReference>
<keyword evidence="9" id="KW-0560">Oxidoreductase</keyword>
<dbReference type="SUPFAM" id="SSF48264">
    <property type="entry name" value="Cytochrome P450"/>
    <property type="match status" value="1"/>
</dbReference>
<accession>A0AA40FJH0</accession>
<dbReference type="Pfam" id="PF00067">
    <property type="entry name" value="p450"/>
    <property type="match status" value="1"/>
</dbReference>
<protein>
    <recommendedName>
        <fullName evidence="15">Cytochrome P450</fullName>
    </recommendedName>
</protein>
<evidence type="ECO:0000256" key="7">
    <source>
        <dbReference type="ARBA" id="ARBA00022824"/>
    </source>
</evidence>
<evidence type="ECO:0000313" key="13">
    <source>
        <dbReference type="EMBL" id="KAK1120114.1"/>
    </source>
</evidence>
<dbReference type="AlphaFoldDB" id="A0AA40FJH0"/>
<dbReference type="EMBL" id="JAHYIQ010000033">
    <property type="protein sequence ID" value="KAK1120114.1"/>
    <property type="molecule type" value="Genomic_DNA"/>
</dbReference>
<dbReference type="Proteomes" id="UP001177670">
    <property type="component" value="Unassembled WGS sequence"/>
</dbReference>
<evidence type="ECO:0000256" key="10">
    <source>
        <dbReference type="ARBA" id="ARBA00023004"/>
    </source>
</evidence>
<evidence type="ECO:0000256" key="9">
    <source>
        <dbReference type="ARBA" id="ARBA00023002"/>
    </source>
</evidence>
<dbReference type="PANTHER" id="PTHR24292">
    <property type="entry name" value="CYTOCHROME P450"/>
    <property type="match status" value="1"/>
</dbReference>
<keyword evidence="14" id="KW-1185">Reference proteome</keyword>
<reference evidence="13" key="1">
    <citation type="submission" date="2021-10" db="EMBL/GenBank/DDBJ databases">
        <title>Melipona bicolor Genome sequencing and assembly.</title>
        <authorList>
            <person name="Araujo N.S."/>
            <person name="Arias M.C."/>
        </authorList>
    </citation>
    <scope>NUCLEOTIDE SEQUENCE</scope>
    <source>
        <strain evidence="13">USP_2M_L1-L4_2017</strain>
        <tissue evidence="13">Whole body</tissue>
    </source>
</reference>
<evidence type="ECO:0000256" key="12">
    <source>
        <dbReference type="ARBA" id="ARBA00023136"/>
    </source>
</evidence>
<comment type="similarity">
    <text evidence="4">Belongs to the cytochrome P450 family.</text>
</comment>
<dbReference type="GO" id="GO:0005789">
    <property type="term" value="C:endoplasmic reticulum membrane"/>
    <property type="evidence" value="ECO:0007669"/>
    <property type="project" value="UniProtKB-SubCell"/>
</dbReference>
<dbReference type="GO" id="GO:0020037">
    <property type="term" value="F:heme binding"/>
    <property type="evidence" value="ECO:0007669"/>
    <property type="project" value="InterPro"/>
</dbReference>
<dbReference type="GO" id="GO:0005506">
    <property type="term" value="F:iron ion binding"/>
    <property type="evidence" value="ECO:0007669"/>
    <property type="project" value="InterPro"/>
</dbReference>
<keyword evidence="5" id="KW-0349">Heme</keyword>
<dbReference type="InterPro" id="IPR050476">
    <property type="entry name" value="Insect_CytP450_Detox"/>
</dbReference>
<evidence type="ECO:0000256" key="6">
    <source>
        <dbReference type="ARBA" id="ARBA00022723"/>
    </source>
</evidence>
<dbReference type="InterPro" id="IPR001128">
    <property type="entry name" value="Cyt_P450"/>
</dbReference>
<gene>
    <name evidence="13" type="ORF">K0M31_012838</name>
</gene>
<evidence type="ECO:0000256" key="8">
    <source>
        <dbReference type="ARBA" id="ARBA00022848"/>
    </source>
</evidence>
<evidence type="ECO:0000256" key="1">
    <source>
        <dbReference type="ARBA" id="ARBA00001971"/>
    </source>
</evidence>
<evidence type="ECO:0000256" key="5">
    <source>
        <dbReference type="ARBA" id="ARBA00022617"/>
    </source>
</evidence>
<evidence type="ECO:0008006" key="15">
    <source>
        <dbReference type="Google" id="ProtNLM"/>
    </source>
</evidence>
<evidence type="ECO:0000256" key="2">
    <source>
        <dbReference type="ARBA" id="ARBA00004174"/>
    </source>
</evidence>
<evidence type="ECO:0000256" key="4">
    <source>
        <dbReference type="ARBA" id="ARBA00010617"/>
    </source>
</evidence>
<sequence>MKNFDHFPNHRMAFEPDLELFFSKNLFSLHDERWKEVRNILSTALTSSKMKSMFVLMRDYAKEYDDYFASLSADQLKAFELKDAFTKHTNDVIATCAFIIDINSMKNPKNTFYVYSREAISFEKSQSLFLLRFFAVRKFP</sequence>
<dbReference type="GO" id="GO:0016705">
    <property type="term" value="F:oxidoreductase activity, acting on paired donors, with incorporation or reduction of molecular oxygen"/>
    <property type="evidence" value="ECO:0007669"/>
    <property type="project" value="InterPro"/>
</dbReference>
<name>A0AA40FJH0_9HYME</name>
<comment type="cofactor">
    <cofactor evidence="1">
        <name>heme</name>
        <dbReference type="ChEBI" id="CHEBI:30413"/>
    </cofactor>
</comment>
<keyword evidence="8" id="KW-0492">Microsome</keyword>
<evidence type="ECO:0000256" key="11">
    <source>
        <dbReference type="ARBA" id="ARBA00023033"/>
    </source>
</evidence>
<dbReference type="GO" id="GO:0004497">
    <property type="term" value="F:monooxygenase activity"/>
    <property type="evidence" value="ECO:0007669"/>
    <property type="project" value="UniProtKB-KW"/>
</dbReference>
<comment type="caution">
    <text evidence="13">The sequence shown here is derived from an EMBL/GenBank/DDBJ whole genome shotgun (WGS) entry which is preliminary data.</text>
</comment>
<organism evidence="13 14">
    <name type="scientific">Melipona bicolor</name>
    <dbReference type="NCBI Taxonomy" id="60889"/>
    <lineage>
        <taxon>Eukaryota</taxon>
        <taxon>Metazoa</taxon>
        <taxon>Ecdysozoa</taxon>
        <taxon>Arthropoda</taxon>
        <taxon>Hexapoda</taxon>
        <taxon>Insecta</taxon>
        <taxon>Pterygota</taxon>
        <taxon>Neoptera</taxon>
        <taxon>Endopterygota</taxon>
        <taxon>Hymenoptera</taxon>
        <taxon>Apocrita</taxon>
        <taxon>Aculeata</taxon>
        <taxon>Apoidea</taxon>
        <taxon>Anthophila</taxon>
        <taxon>Apidae</taxon>
        <taxon>Melipona</taxon>
    </lineage>
</organism>
<evidence type="ECO:0000313" key="14">
    <source>
        <dbReference type="Proteomes" id="UP001177670"/>
    </source>
</evidence>